<feature type="transmembrane region" description="Helical" evidence="2">
    <location>
        <begin position="65"/>
        <end position="90"/>
    </location>
</feature>
<keyword evidence="2" id="KW-0472">Membrane</keyword>
<name>A0AB34IQN0_PRYPA</name>
<evidence type="ECO:0000256" key="1">
    <source>
        <dbReference type="SAM" id="MobiDB-lite"/>
    </source>
</evidence>
<feature type="transmembrane region" description="Helical" evidence="2">
    <location>
        <begin position="110"/>
        <end position="135"/>
    </location>
</feature>
<proteinExistence type="predicted"/>
<comment type="caution">
    <text evidence="3">The sequence shown here is derived from an EMBL/GenBank/DDBJ whole genome shotgun (WGS) entry which is preliminary data.</text>
</comment>
<evidence type="ECO:0000313" key="4">
    <source>
        <dbReference type="Proteomes" id="UP001515480"/>
    </source>
</evidence>
<evidence type="ECO:0000256" key="2">
    <source>
        <dbReference type="SAM" id="Phobius"/>
    </source>
</evidence>
<keyword evidence="2" id="KW-1133">Transmembrane helix</keyword>
<feature type="compositionally biased region" description="Low complexity" evidence="1">
    <location>
        <begin position="37"/>
        <end position="53"/>
    </location>
</feature>
<evidence type="ECO:0008006" key="5">
    <source>
        <dbReference type="Google" id="ProtNLM"/>
    </source>
</evidence>
<dbReference type="AlphaFoldDB" id="A0AB34IQN0"/>
<keyword evidence="4" id="KW-1185">Reference proteome</keyword>
<protein>
    <recommendedName>
        <fullName evidence="5">Dolichyl-diphosphooligosaccharide--protein glycosyltransferase subunit KCP2</fullName>
    </recommendedName>
</protein>
<feature type="transmembrane region" description="Helical" evidence="2">
    <location>
        <begin position="176"/>
        <end position="194"/>
    </location>
</feature>
<feature type="transmembrane region" description="Helical" evidence="2">
    <location>
        <begin position="147"/>
        <end position="170"/>
    </location>
</feature>
<dbReference type="EMBL" id="JBGBPQ010000020">
    <property type="protein sequence ID" value="KAL1504360.1"/>
    <property type="molecule type" value="Genomic_DNA"/>
</dbReference>
<organism evidence="3 4">
    <name type="scientific">Prymnesium parvum</name>
    <name type="common">Toxic golden alga</name>
    <dbReference type="NCBI Taxonomy" id="97485"/>
    <lineage>
        <taxon>Eukaryota</taxon>
        <taxon>Haptista</taxon>
        <taxon>Haptophyta</taxon>
        <taxon>Prymnesiophyceae</taxon>
        <taxon>Prymnesiales</taxon>
        <taxon>Prymnesiaceae</taxon>
        <taxon>Prymnesium</taxon>
    </lineage>
</organism>
<sequence>MLLHAALPPLPHGPLLATPPPFSLPHPAYTTPPPVPTLRAARAPHAPPRSRGAAMRERRPPALELTALLAADVAIIFVFAIARTLAQLLASPDFAGWLAPVEVDAPRLAATLGFAGACGAVWAGAGLATGAYTVGANRDARRATRTAVRSAAAFLGICLLTGAAGGAPFAPLSIDRVGALLGLAAALVAWRWSYGDMM</sequence>
<feature type="region of interest" description="Disordered" evidence="1">
    <location>
        <begin position="33"/>
        <end position="58"/>
    </location>
</feature>
<keyword evidence="2" id="KW-0812">Transmembrane</keyword>
<accession>A0AB34IQN0</accession>
<gene>
    <name evidence="3" type="ORF">AB1Y20_010766</name>
</gene>
<evidence type="ECO:0000313" key="3">
    <source>
        <dbReference type="EMBL" id="KAL1504360.1"/>
    </source>
</evidence>
<reference evidence="3 4" key="1">
    <citation type="journal article" date="2024" name="Science">
        <title>Giant polyketide synthase enzymes in the biosynthesis of giant marine polyether toxins.</title>
        <authorList>
            <person name="Fallon T.R."/>
            <person name="Shende V.V."/>
            <person name="Wierzbicki I.H."/>
            <person name="Pendleton A.L."/>
            <person name="Watervoot N.F."/>
            <person name="Auber R.P."/>
            <person name="Gonzalez D.J."/>
            <person name="Wisecaver J.H."/>
            <person name="Moore B.S."/>
        </authorList>
    </citation>
    <scope>NUCLEOTIDE SEQUENCE [LARGE SCALE GENOMIC DNA]</scope>
    <source>
        <strain evidence="3 4">12B1</strain>
    </source>
</reference>
<dbReference type="Proteomes" id="UP001515480">
    <property type="component" value="Unassembled WGS sequence"/>
</dbReference>